<name>Q4E328_TRYCC</name>
<evidence type="ECO:0000256" key="1">
    <source>
        <dbReference type="SAM" id="Phobius"/>
    </source>
</evidence>
<dbReference type="GeneID" id="3553851"/>
<organism evidence="2 3">
    <name type="scientific">Trypanosoma cruzi (strain CL Brener)</name>
    <dbReference type="NCBI Taxonomy" id="353153"/>
    <lineage>
        <taxon>Eukaryota</taxon>
        <taxon>Discoba</taxon>
        <taxon>Euglenozoa</taxon>
        <taxon>Kinetoplastea</taxon>
        <taxon>Metakinetoplastina</taxon>
        <taxon>Trypanosomatida</taxon>
        <taxon>Trypanosomatidae</taxon>
        <taxon>Trypanosoma</taxon>
        <taxon>Schizotrypanum</taxon>
    </lineage>
</organism>
<reference evidence="2 3" key="1">
    <citation type="journal article" date="2005" name="Science">
        <title>The genome sequence of Trypanosoma cruzi, etiologic agent of Chagas disease.</title>
        <authorList>
            <person name="El-Sayed N.M."/>
            <person name="Myler P.J."/>
            <person name="Bartholomeu D.C."/>
            <person name="Nilsson D."/>
            <person name="Aggarwal G."/>
            <person name="Tran A.N."/>
            <person name="Ghedin E."/>
            <person name="Worthey E.A."/>
            <person name="Delcher A.L."/>
            <person name="Blandin G."/>
            <person name="Westenberger S.J."/>
            <person name="Caler E."/>
            <person name="Cerqueira G.C."/>
            <person name="Branche C."/>
            <person name="Haas B."/>
            <person name="Anupama A."/>
            <person name="Arner E."/>
            <person name="Aslund L."/>
            <person name="Attipoe P."/>
            <person name="Bontempi E."/>
            <person name="Bringaud F."/>
            <person name="Burton P."/>
            <person name="Cadag E."/>
            <person name="Campbell D.A."/>
            <person name="Carrington M."/>
            <person name="Crabtree J."/>
            <person name="Darban H."/>
            <person name="da Silveira J.F."/>
            <person name="de Jong P."/>
            <person name="Edwards K."/>
            <person name="Englund P.T."/>
            <person name="Fazelina G."/>
            <person name="Feldblyum T."/>
            <person name="Ferella M."/>
            <person name="Frasch A.C."/>
            <person name="Gull K."/>
            <person name="Horn D."/>
            <person name="Hou L."/>
            <person name="Huang Y."/>
            <person name="Kindlund E."/>
            <person name="Klingbeil M."/>
            <person name="Kluge S."/>
            <person name="Koo H."/>
            <person name="Lacerda D."/>
            <person name="Levin M.J."/>
            <person name="Lorenzi H."/>
            <person name="Louie T."/>
            <person name="Machado C.R."/>
            <person name="McCulloch R."/>
            <person name="McKenna A."/>
            <person name="Mizuno Y."/>
            <person name="Mottram J.C."/>
            <person name="Nelson S."/>
            <person name="Ochaya S."/>
            <person name="Osoegawa K."/>
            <person name="Pai G."/>
            <person name="Parsons M."/>
            <person name="Pentony M."/>
            <person name="Pettersson U."/>
            <person name="Pop M."/>
            <person name="Ramirez J.L."/>
            <person name="Rinta J."/>
            <person name="Robertson L."/>
            <person name="Salzberg S.L."/>
            <person name="Sanchez D.O."/>
            <person name="Seyler A."/>
            <person name="Sharma R."/>
            <person name="Shetty J."/>
            <person name="Simpson A.J."/>
            <person name="Sisk E."/>
            <person name="Tammi M.T."/>
            <person name="Tarleton R."/>
            <person name="Teixeira S."/>
            <person name="Van Aken S."/>
            <person name="Vogt C."/>
            <person name="Ward P.N."/>
            <person name="Wickstead B."/>
            <person name="Wortman J."/>
            <person name="White O."/>
            <person name="Fraser C.M."/>
            <person name="Stuart K.D."/>
            <person name="Andersson B."/>
        </authorList>
    </citation>
    <scope>NUCLEOTIDE SEQUENCE [LARGE SCALE GENOMIC DNA]</scope>
    <source>
        <strain evidence="2 3">CL Brener</strain>
    </source>
</reference>
<sequence length="163" mass="18028">MCVALCFVPLTHLFARHIPCWLFLIAYHHCFLACGVVLCPSDIIIFFFSLKMSARDELIGRLKVALAEIQQRDSYSSNASLDSELLGVVADYIEQGMERETALQRLRGALLRSEVALGGFAPAVEEGGDEGPREAASLGVSAEEMGRRRAERLLAQALTLRFR</sequence>
<accession>Q4E328</accession>
<evidence type="ECO:0000313" key="3">
    <source>
        <dbReference type="Proteomes" id="UP000002296"/>
    </source>
</evidence>
<keyword evidence="3" id="KW-1185">Reference proteome</keyword>
<dbReference type="InParanoid" id="Q4E328"/>
<comment type="caution">
    <text evidence="2">The sequence shown here is derived from an EMBL/GenBank/DDBJ whole genome shotgun (WGS) entry which is preliminary data.</text>
</comment>
<dbReference type="KEGG" id="tcr:506435.40"/>
<keyword evidence="1" id="KW-0812">Transmembrane</keyword>
<keyword evidence="1" id="KW-0472">Membrane</keyword>
<proteinExistence type="predicted"/>
<dbReference type="EMBL" id="AAHK01000028">
    <property type="protein sequence ID" value="EAN99149.1"/>
    <property type="molecule type" value="Genomic_DNA"/>
</dbReference>
<dbReference type="Proteomes" id="UP000002296">
    <property type="component" value="Unassembled WGS sequence"/>
</dbReference>
<feature type="transmembrane region" description="Helical" evidence="1">
    <location>
        <begin position="25"/>
        <end position="48"/>
    </location>
</feature>
<evidence type="ECO:0000313" key="2">
    <source>
        <dbReference type="EMBL" id="EAN99149.1"/>
    </source>
</evidence>
<gene>
    <name evidence="2" type="ORF">Tc00.1047053506435.40</name>
</gene>
<dbReference type="AlphaFoldDB" id="Q4E328"/>
<keyword evidence="1" id="KW-1133">Transmembrane helix</keyword>
<protein>
    <submittedName>
        <fullName evidence="2">Uncharacterized protein</fullName>
    </submittedName>
</protein>
<dbReference type="RefSeq" id="XP_821000.1">
    <property type="nucleotide sequence ID" value="XM_815907.1"/>
</dbReference>
<dbReference type="PaxDb" id="353153-Q4E328"/>